<reference evidence="1 2" key="1">
    <citation type="journal article" date="2016" name="Proc. Natl. Acad. Sci. U.S.A.">
        <title>Lipid metabolic changes in an early divergent fungus govern the establishment of a mutualistic symbiosis with endobacteria.</title>
        <authorList>
            <person name="Lastovetsky O.A."/>
            <person name="Gaspar M.L."/>
            <person name="Mondo S.J."/>
            <person name="LaButti K.M."/>
            <person name="Sandor L."/>
            <person name="Grigoriev I.V."/>
            <person name="Henry S.A."/>
            <person name="Pawlowska T.E."/>
        </authorList>
    </citation>
    <scope>NUCLEOTIDE SEQUENCE [LARGE SCALE GENOMIC DNA]</scope>
    <source>
        <strain evidence="1 2">ATCC 11559</strain>
    </source>
</reference>
<protein>
    <submittedName>
        <fullName evidence="1">Uncharacterized protein</fullName>
    </submittedName>
</protein>
<sequence length="464" mass="53505">MVGVGRLRLGGVRVHAYFNLGSALYGPAITGSEEEEKESGWDQGLFVTLIQEVVDHITQLVYAGSIFANYYFLELLENGEELPVVTQICLITYFPSLMAKESMPLIVSRRASRLFVNPLLLLNLASKQYETLVRNYVCSTYEDRTIRHILNVLSEKTSPYAFGDSLTVKQRKFLAKHIFQQKINPKSAWLSTIDRTERHETISNYIASNDADVPSEANLYAKPQCYMKWLHFIQKEMEQKKFIQDMKSQDKASSSHVHRKLQEFPFVKKLNTGKHRSLKENTLTAINYNKTLEITSKLKNIDKKDIDAVQTFIKTMLDSLTSRSKKFANVITTDGYAVSFMFKKTVSIQDEPKREPKTPKDFADIIDDAEIWAVDPGISTIFTAVDSTEHERIRIISLEEYYHLCGYNLATRRRKEHQECHLDEFKYIGELPTLKTANLTSFLLAASTRLQNYQRIHNYYCQVR</sequence>
<accession>A0A1X0RZH2</accession>
<dbReference type="Proteomes" id="UP000242381">
    <property type="component" value="Unassembled WGS sequence"/>
</dbReference>
<organism evidence="1 2">
    <name type="scientific">Rhizopus microsporus</name>
    <dbReference type="NCBI Taxonomy" id="58291"/>
    <lineage>
        <taxon>Eukaryota</taxon>
        <taxon>Fungi</taxon>
        <taxon>Fungi incertae sedis</taxon>
        <taxon>Mucoromycota</taxon>
        <taxon>Mucoromycotina</taxon>
        <taxon>Mucoromycetes</taxon>
        <taxon>Mucorales</taxon>
        <taxon>Mucorineae</taxon>
        <taxon>Rhizopodaceae</taxon>
        <taxon>Rhizopus</taxon>
    </lineage>
</organism>
<name>A0A1X0RZH2_RHIZD</name>
<dbReference type="EMBL" id="KV921357">
    <property type="protein sequence ID" value="ORE17384.1"/>
    <property type="molecule type" value="Genomic_DNA"/>
</dbReference>
<evidence type="ECO:0000313" key="2">
    <source>
        <dbReference type="Proteomes" id="UP000242381"/>
    </source>
</evidence>
<dbReference type="AlphaFoldDB" id="A0A1X0RZH2"/>
<proteinExistence type="predicted"/>
<dbReference type="VEuPathDB" id="FungiDB:BCV72DRAFT_310250"/>
<evidence type="ECO:0000313" key="1">
    <source>
        <dbReference type="EMBL" id="ORE17384.1"/>
    </source>
</evidence>
<gene>
    <name evidence="1" type="ORF">BCV71DRAFT_264836</name>
</gene>